<comment type="caution">
    <text evidence="7">The sequence shown here is derived from an EMBL/GenBank/DDBJ whole genome shotgun (WGS) entry which is preliminary data.</text>
</comment>
<dbReference type="Gene3D" id="1.20.1260.100">
    <property type="entry name" value="TspO/MBR protein"/>
    <property type="match status" value="1"/>
</dbReference>
<dbReference type="Proteomes" id="UP000318478">
    <property type="component" value="Unassembled WGS sequence"/>
</dbReference>
<dbReference type="PANTHER" id="PTHR10057:SF0">
    <property type="entry name" value="TRANSLOCATOR PROTEIN"/>
    <property type="match status" value="1"/>
</dbReference>
<evidence type="ECO:0000256" key="6">
    <source>
        <dbReference type="SAM" id="Phobius"/>
    </source>
</evidence>
<evidence type="ECO:0000256" key="4">
    <source>
        <dbReference type="ARBA" id="ARBA00022989"/>
    </source>
</evidence>
<keyword evidence="4 6" id="KW-1133">Transmembrane helix</keyword>
<dbReference type="EMBL" id="SJPO01000001">
    <property type="protein sequence ID" value="TWT85965.1"/>
    <property type="molecule type" value="Genomic_DNA"/>
</dbReference>
<evidence type="ECO:0000256" key="3">
    <source>
        <dbReference type="ARBA" id="ARBA00022692"/>
    </source>
</evidence>
<dbReference type="GO" id="GO:0016020">
    <property type="term" value="C:membrane"/>
    <property type="evidence" value="ECO:0007669"/>
    <property type="project" value="UniProtKB-SubCell"/>
</dbReference>
<evidence type="ECO:0000256" key="1">
    <source>
        <dbReference type="ARBA" id="ARBA00004141"/>
    </source>
</evidence>
<feature type="transmembrane region" description="Helical" evidence="6">
    <location>
        <begin position="108"/>
        <end position="129"/>
    </location>
</feature>
<feature type="transmembrane region" description="Helical" evidence="6">
    <location>
        <begin position="136"/>
        <end position="157"/>
    </location>
</feature>
<keyword evidence="5 6" id="KW-0472">Membrane</keyword>
<dbReference type="PANTHER" id="PTHR10057">
    <property type="entry name" value="PERIPHERAL-TYPE BENZODIAZEPINE RECEPTOR"/>
    <property type="match status" value="1"/>
</dbReference>
<dbReference type="GO" id="GO:0033013">
    <property type="term" value="P:tetrapyrrole metabolic process"/>
    <property type="evidence" value="ECO:0007669"/>
    <property type="project" value="UniProtKB-ARBA"/>
</dbReference>
<feature type="transmembrane region" description="Helical" evidence="6">
    <location>
        <begin position="53"/>
        <end position="72"/>
    </location>
</feature>
<dbReference type="Pfam" id="PF03073">
    <property type="entry name" value="TspO_MBR"/>
    <property type="match status" value="1"/>
</dbReference>
<dbReference type="CDD" id="cd15904">
    <property type="entry name" value="TSPO_MBR"/>
    <property type="match status" value="1"/>
</dbReference>
<reference evidence="7 8" key="1">
    <citation type="submission" date="2019-02" db="EMBL/GenBank/DDBJ databases">
        <title>Deep-cultivation of Planctomycetes and their phenomic and genomic characterization uncovers novel biology.</title>
        <authorList>
            <person name="Wiegand S."/>
            <person name="Jogler M."/>
            <person name="Boedeker C."/>
            <person name="Pinto D."/>
            <person name="Vollmers J."/>
            <person name="Rivas-Marin E."/>
            <person name="Kohn T."/>
            <person name="Peeters S.H."/>
            <person name="Heuer A."/>
            <person name="Rast P."/>
            <person name="Oberbeckmann S."/>
            <person name="Bunk B."/>
            <person name="Jeske O."/>
            <person name="Meyerdierks A."/>
            <person name="Storesund J.E."/>
            <person name="Kallscheuer N."/>
            <person name="Luecker S."/>
            <person name="Lage O.M."/>
            <person name="Pohl T."/>
            <person name="Merkel B.J."/>
            <person name="Hornburger P."/>
            <person name="Mueller R.-W."/>
            <person name="Bruemmer F."/>
            <person name="Labrenz M."/>
            <person name="Spormann A.M."/>
            <person name="Op Den Camp H."/>
            <person name="Overmann J."/>
            <person name="Amann R."/>
            <person name="Jetten M.S.M."/>
            <person name="Mascher T."/>
            <person name="Medema M.H."/>
            <person name="Devos D.P."/>
            <person name="Kaster A.-K."/>
            <person name="Ovreas L."/>
            <person name="Rohde M."/>
            <person name="Galperin M.Y."/>
            <person name="Jogler C."/>
        </authorList>
    </citation>
    <scope>NUCLEOTIDE SEQUENCE [LARGE SCALE GENOMIC DNA]</scope>
    <source>
        <strain evidence="7 8">Pla123a</strain>
    </source>
</reference>
<accession>A0A5C5ZFT9</accession>
<dbReference type="PIRSF" id="PIRSF005859">
    <property type="entry name" value="PBR"/>
    <property type="match status" value="1"/>
</dbReference>
<keyword evidence="8" id="KW-1185">Reference proteome</keyword>
<gene>
    <name evidence="7" type="ORF">Pla123a_07730</name>
</gene>
<organism evidence="7 8">
    <name type="scientific">Posidoniimonas polymericola</name>
    <dbReference type="NCBI Taxonomy" id="2528002"/>
    <lineage>
        <taxon>Bacteria</taxon>
        <taxon>Pseudomonadati</taxon>
        <taxon>Planctomycetota</taxon>
        <taxon>Planctomycetia</taxon>
        <taxon>Pirellulales</taxon>
        <taxon>Lacipirellulaceae</taxon>
        <taxon>Posidoniimonas</taxon>
    </lineage>
</organism>
<name>A0A5C5ZFT9_9BACT</name>
<dbReference type="OrthoDB" id="9795496at2"/>
<dbReference type="AlphaFoldDB" id="A0A5C5ZFT9"/>
<dbReference type="FunFam" id="1.20.1260.100:FF:000001">
    <property type="entry name" value="translocator protein 2"/>
    <property type="match status" value="1"/>
</dbReference>
<evidence type="ECO:0000313" key="7">
    <source>
        <dbReference type="EMBL" id="TWT85965.1"/>
    </source>
</evidence>
<keyword evidence="3 6" id="KW-0812">Transmembrane</keyword>
<protein>
    <submittedName>
        <fullName evidence="7">TspO/MBR family protein</fullName>
    </submittedName>
</protein>
<feature type="transmembrane region" description="Helical" evidence="6">
    <location>
        <begin position="84"/>
        <end position="102"/>
    </location>
</feature>
<comment type="similarity">
    <text evidence="2">Belongs to the TspO/BZRP family.</text>
</comment>
<evidence type="ECO:0000256" key="2">
    <source>
        <dbReference type="ARBA" id="ARBA00007524"/>
    </source>
</evidence>
<comment type="subcellular location">
    <subcellularLocation>
        <location evidence="1">Membrane</location>
        <topology evidence="1">Multi-pass membrane protein</topology>
    </subcellularLocation>
</comment>
<evidence type="ECO:0000313" key="8">
    <source>
        <dbReference type="Proteomes" id="UP000318478"/>
    </source>
</evidence>
<dbReference type="InterPro" id="IPR004307">
    <property type="entry name" value="TspO_MBR"/>
</dbReference>
<evidence type="ECO:0000256" key="5">
    <source>
        <dbReference type="ARBA" id="ARBA00023136"/>
    </source>
</evidence>
<sequence>MSMLTKPTQAFGLAGWLALCFAVAAIGAAASTQARSFYSEITQPTWAPPGWVFGPVWTVLYATMGVAAWLVWRRGGFAAHRGPLLLFLTQLSANAVWSWLFFAWRHGLWSVLDIVLLWVLIAATMAAFWRVQKAAALLLAPYLLWVTFAAALNLAIWRMNPGAL</sequence>
<proteinExistence type="inferred from homology"/>
<dbReference type="InterPro" id="IPR038330">
    <property type="entry name" value="TspO/MBR-related_sf"/>
</dbReference>